<gene>
    <name evidence="3" type="ORF">VNO78_11385</name>
</gene>
<feature type="transmembrane region" description="Helical" evidence="2">
    <location>
        <begin position="28"/>
        <end position="45"/>
    </location>
</feature>
<dbReference type="PANTHER" id="PTHR37180:SF2">
    <property type="entry name" value="PRECURSOR OF CEP14"/>
    <property type="match status" value="1"/>
</dbReference>
<evidence type="ECO:0000256" key="1">
    <source>
        <dbReference type="SAM" id="MobiDB-lite"/>
    </source>
</evidence>
<comment type="caution">
    <text evidence="3">The sequence shown here is derived from an EMBL/GenBank/DDBJ whole genome shotgun (WGS) entry which is preliminary data.</text>
</comment>
<evidence type="ECO:0000256" key="2">
    <source>
        <dbReference type="SAM" id="Phobius"/>
    </source>
</evidence>
<keyword evidence="4" id="KW-1185">Reference proteome</keyword>
<accession>A0AAN9SNW2</accession>
<dbReference type="EMBL" id="JAYMYS010000003">
    <property type="protein sequence ID" value="KAK7400185.1"/>
    <property type="molecule type" value="Genomic_DNA"/>
</dbReference>
<keyword evidence="2" id="KW-1133">Transmembrane helix</keyword>
<dbReference type="GO" id="GO:0006970">
    <property type="term" value="P:response to osmotic stress"/>
    <property type="evidence" value="ECO:0007669"/>
    <property type="project" value="InterPro"/>
</dbReference>
<dbReference type="PANTHER" id="PTHR37180">
    <property type="entry name" value="PRECURSOR OF CEP14"/>
    <property type="match status" value="1"/>
</dbReference>
<dbReference type="GO" id="GO:0006995">
    <property type="term" value="P:cellular response to nitrogen starvation"/>
    <property type="evidence" value="ECO:0007669"/>
    <property type="project" value="InterPro"/>
</dbReference>
<proteinExistence type="predicted"/>
<keyword evidence="2" id="KW-0812">Transmembrane</keyword>
<sequence>MHAYTHLSVGILTAVNQHIHMARTRQSTLLLLFMLLIFASFWSSLEARKLVLEKQQKKKLQVNPSSRRDSLFLNALPKGRVPPSSPSRKGHAMDVDEKLIARHLHQILLRSVPSPGVGH</sequence>
<evidence type="ECO:0000313" key="3">
    <source>
        <dbReference type="EMBL" id="KAK7400185.1"/>
    </source>
</evidence>
<dbReference type="Proteomes" id="UP001386955">
    <property type="component" value="Unassembled WGS sequence"/>
</dbReference>
<dbReference type="InterPro" id="IPR038930">
    <property type="entry name" value="CEP13/CEP14"/>
</dbReference>
<protein>
    <submittedName>
        <fullName evidence="3">Uncharacterized protein</fullName>
    </submittedName>
</protein>
<keyword evidence="2" id="KW-0472">Membrane</keyword>
<dbReference type="AlphaFoldDB" id="A0AAN9SNW2"/>
<feature type="region of interest" description="Disordered" evidence="1">
    <location>
        <begin position="73"/>
        <end position="93"/>
    </location>
</feature>
<evidence type="ECO:0000313" key="4">
    <source>
        <dbReference type="Proteomes" id="UP001386955"/>
    </source>
</evidence>
<name>A0AAN9SNW2_PSOTE</name>
<reference evidence="3 4" key="1">
    <citation type="submission" date="2024-01" db="EMBL/GenBank/DDBJ databases">
        <title>The genomes of 5 underutilized Papilionoideae crops provide insights into root nodulation and disease resistanc.</title>
        <authorList>
            <person name="Jiang F."/>
        </authorList>
    </citation>
    <scope>NUCLEOTIDE SEQUENCE [LARGE SCALE GENOMIC DNA]</scope>
    <source>
        <strain evidence="3">DUOXIRENSHENG_FW03</strain>
        <tissue evidence="3">Leaves</tissue>
    </source>
</reference>
<organism evidence="3 4">
    <name type="scientific">Psophocarpus tetragonolobus</name>
    <name type="common">Winged bean</name>
    <name type="synonym">Dolichos tetragonolobus</name>
    <dbReference type="NCBI Taxonomy" id="3891"/>
    <lineage>
        <taxon>Eukaryota</taxon>
        <taxon>Viridiplantae</taxon>
        <taxon>Streptophyta</taxon>
        <taxon>Embryophyta</taxon>
        <taxon>Tracheophyta</taxon>
        <taxon>Spermatophyta</taxon>
        <taxon>Magnoliopsida</taxon>
        <taxon>eudicotyledons</taxon>
        <taxon>Gunneridae</taxon>
        <taxon>Pentapetalae</taxon>
        <taxon>rosids</taxon>
        <taxon>fabids</taxon>
        <taxon>Fabales</taxon>
        <taxon>Fabaceae</taxon>
        <taxon>Papilionoideae</taxon>
        <taxon>50 kb inversion clade</taxon>
        <taxon>NPAAA clade</taxon>
        <taxon>indigoferoid/millettioid clade</taxon>
        <taxon>Phaseoleae</taxon>
        <taxon>Psophocarpus</taxon>
    </lineage>
</organism>